<dbReference type="KEGG" id="ckr:CKR_2037"/>
<feature type="transmembrane region" description="Helical" evidence="2">
    <location>
        <begin position="428"/>
        <end position="449"/>
    </location>
</feature>
<dbReference type="InterPro" id="IPR048389">
    <property type="entry name" value="YciQ-like_C"/>
</dbReference>
<evidence type="ECO:0000259" key="3">
    <source>
        <dbReference type="Pfam" id="PF09972"/>
    </source>
</evidence>
<sequence length="594" mass="67897">MKKFLLGLFVLFFIISVNPLNVSASSEEIALSKFNIETTIKEDGSIDMVELITYNFKKKFNGAYRDISIRNTDGIYDIKVSFISEAGQETPFRKVTDAKNGDNNVFEISKQNKDLYRLKIYSPSKNEEKTFKIVYTMKNVATKYKDTAELFYEYWSDYNETKIDNLKIHINLPYNMKNQDIKAYYHTVSAGNISVKNGTVEYIFPHINSKELVEARVLFPASSIPLSPKTKNENALNRILNEEADYREKQQQKIALALARKKTFNYVSIISVLFFLIFILIVWRKFRNNNQDIYSIYSPPELPEECTPAVAAYLVNRTATGRTIYATLLDLWRKGYLTIKKAEPENKKDKINFSINKVEKDSGELLNHERYFMNWLFDKLGNGKSVTTSSIKKANKKSPFYHDSQEWSNLIREEVKSRNYYDKKANCAGIWLIAFSIIGIIISIVSLAFGAGMGILSLLASVITMICGVYYCVKKSPKGQSRYNNWMKFIKYIKNTDFTYDLNTHYIESYIPYAEALNIKKESMSNLTASFHNPSQNMGWIYYYLLFDSMNLNRKEQFSYYIYASFNTGSSGSSSSGSSSSSSGSSGGGGAGGF</sequence>
<feature type="domain" description="DUF2207" evidence="3">
    <location>
        <begin position="32"/>
        <end position="219"/>
    </location>
</feature>
<dbReference type="AlphaFoldDB" id="B9E3L3"/>
<protein>
    <recommendedName>
        <fullName evidence="7">DUF2207 domain-containing protein</fullName>
    </recommendedName>
</protein>
<feature type="compositionally biased region" description="Low complexity" evidence="1">
    <location>
        <begin position="571"/>
        <end position="584"/>
    </location>
</feature>
<proteinExistence type="predicted"/>
<evidence type="ECO:0008006" key="7">
    <source>
        <dbReference type="Google" id="ProtNLM"/>
    </source>
</evidence>
<dbReference type="RefSeq" id="WP_012620634.1">
    <property type="nucleotide sequence ID" value="NC_011837.1"/>
</dbReference>
<dbReference type="InterPro" id="IPR018702">
    <property type="entry name" value="DUF2207"/>
</dbReference>
<feature type="transmembrane region" description="Helical" evidence="2">
    <location>
        <begin position="263"/>
        <end position="283"/>
    </location>
</feature>
<name>B9E3L3_CLOK1</name>
<feature type="region of interest" description="Disordered" evidence="1">
    <location>
        <begin position="571"/>
        <end position="594"/>
    </location>
</feature>
<keyword evidence="2" id="KW-0472">Membrane</keyword>
<dbReference type="HOGENOM" id="CLU_026556_1_1_9"/>
<organism evidence="5 6">
    <name type="scientific">Clostridium kluyveri (strain NBRC 12016)</name>
    <dbReference type="NCBI Taxonomy" id="583346"/>
    <lineage>
        <taxon>Bacteria</taxon>
        <taxon>Bacillati</taxon>
        <taxon>Bacillota</taxon>
        <taxon>Clostridia</taxon>
        <taxon>Eubacteriales</taxon>
        <taxon>Clostridiaceae</taxon>
        <taxon>Clostridium</taxon>
    </lineage>
</organism>
<evidence type="ECO:0000259" key="4">
    <source>
        <dbReference type="Pfam" id="PF20990"/>
    </source>
</evidence>
<gene>
    <name evidence="5" type="ordered locus">CKR_2037</name>
</gene>
<evidence type="ECO:0000256" key="2">
    <source>
        <dbReference type="SAM" id="Phobius"/>
    </source>
</evidence>
<evidence type="ECO:0000313" key="5">
    <source>
        <dbReference type="EMBL" id="BAH07088.1"/>
    </source>
</evidence>
<reference evidence="6" key="1">
    <citation type="submission" date="2005-09" db="EMBL/GenBank/DDBJ databases">
        <title>Complete genome sequence of Clostridium kluyveri and comparative genomics of Clostridia species.</title>
        <authorList>
            <person name="Inui M."/>
            <person name="Nonaka H."/>
            <person name="Shinoda Y."/>
            <person name="Ikenaga Y."/>
            <person name="Abe M."/>
            <person name="Naito K."/>
            <person name="Vertes A.A."/>
            <person name="Yukawa H."/>
        </authorList>
    </citation>
    <scope>NUCLEOTIDE SEQUENCE [LARGE SCALE GENOMIC DNA]</scope>
    <source>
        <strain evidence="6">NBRC 12016</strain>
    </source>
</reference>
<evidence type="ECO:0000313" key="6">
    <source>
        <dbReference type="Proteomes" id="UP000007969"/>
    </source>
</evidence>
<dbReference type="EMBL" id="AP009049">
    <property type="protein sequence ID" value="BAH07088.1"/>
    <property type="molecule type" value="Genomic_DNA"/>
</dbReference>
<feature type="compositionally biased region" description="Gly residues" evidence="1">
    <location>
        <begin position="585"/>
        <end position="594"/>
    </location>
</feature>
<feature type="transmembrane region" description="Helical" evidence="2">
    <location>
        <begin position="455"/>
        <end position="473"/>
    </location>
</feature>
<feature type="domain" description="Predicted membrane protein YciQ-like C-terminal" evidence="4">
    <location>
        <begin position="301"/>
        <end position="527"/>
    </location>
</feature>
<accession>B9E3L3</accession>
<evidence type="ECO:0000256" key="1">
    <source>
        <dbReference type="SAM" id="MobiDB-lite"/>
    </source>
</evidence>
<keyword evidence="2" id="KW-0812">Transmembrane</keyword>
<keyword evidence="2" id="KW-1133">Transmembrane helix</keyword>
<dbReference type="Pfam" id="PF20990">
    <property type="entry name" value="DUF2207_C"/>
    <property type="match status" value="1"/>
</dbReference>
<dbReference type="Pfam" id="PF09972">
    <property type="entry name" value="DUF2207"/>
    <property type="match status" value="1"/>
</dbReference>
<dbReference type="Proteomes" id="UP000007969">
    <property type="component" value="Chromosome"/>
</dbReference>